<evidence type="ECO:0000313" key="4">
    <source>
        <dbReference type="Proteomes" id="UP000240739"/>
    </source>
</evidence>
<dbReference type="EMBL" id="PYYB01000005">
    <property type="protein sequence ID" value="PTL54254.1"/>
    <property type="molecule type" value="Genomic_DNA"/>
</dbReference>
<name>A0A2T4UBI2_9ACTN</name>
<keyword evidence="1" id="KW-0472">Membrane</keyword>
<dbReference type="InterPro" id="IPR052336">
    <property type="entry name" value="MlaD_Phospholipid_Transporter"/>
</dbReference>
<dbReference type="AlphaFoldDB" id="A0A2T4UBI2"/>
<accession>A0A2T4UBI2</accession>
<evidence type="ECO:0000256" key="1">
    <source>
        <dbReference type="SAM" id="Phobius"/>
    </source>
</evidence>
<protein>
    <submittedName>
        <fullName evidence="3">MCE family protein</fullName>
    </submittedName>
</protein>
<dbReference type="RefSeq" id="WP_107571196.1">
    <property type="nucleotide sequence ID" value="NZ_PYYB01000005.1"/>
</dbReference>
<keyword evidence="4" id="KW-1185">Reference proteome</keyword>
<organism evidence="3 4">
    <name type="scientific">Paraconexibacter algicola</name>
    <dbReference type="NCBI Taxonomy" id="2133960"/>
    <lineage>
        <taxon>Bacteria</taxon>
        <taxon>Bacillati</taxon>
        <taxon>Actinomycetota</taxon>
        <taxon>Thermoleophilia</taxon>
        <taxon>Solirubrobacterales</taxon>
        <taxon>Paraconexibacteraceae</taxon>
        <taxon>Paraconexibacter</taxon>
    </lineage>
</organism>
<sequence length="471" mass="49998">MGTRPPALSQIAIAVVFALSVFGFTLFVWKSFGGTVPLEPKGYEVQVLFGRDAAQLTSNASVRIAGVPVGRVVRTEPVGTRIRATIDLERRYAPLPADARAIVRAKTLLGETFIELTPGTKGRTPVPDGGTLPAGNVQAAEGLDDVLASFDAPTRQALKDFLGDVDTALDGRADDISAVLGNAAPAARDLRRTLDVLDAQRPALRALIRDSATTLQTIADREGDLRELVVAGDEVLDATADRNAQLTATIRELPGFLRDVRSFSGAVEDTAREAAPTLRTLRPVARQLRPSLQEAIRLGPSLQRLARGIDPVVTAARRGLPALTRVVDAARPLVGVLDRAGRDLVPVVRFVDAYREDLVAGAATVAAATNYTVPGPGGRPNRALRVLSPIWSEGLLGAEKRSPTNRYNPYHVPGGLGKIIDGPLASFSCKHTSNPANAQSAGAQAAPCLQSEPWTVDGRTSQFPRVEPLSK</sequence>
<evidence type="ECO:0000259" key="2">
    <source>
        <dbReference type="Pfam" id="PF02470"/>
    </source>
</evidence>
<keyword evidence="1" id="KW-1133">Transmembrane helix</keyword>
<dbReference type="PANTHER" id="PTHR33371">
    <property type="entry name" value="INTERMEMBRANE PHOSPHOLIPID TRANSPORT SYSTEM BINDING PROTEIN MLAD-RELATED"/>
    <property type="match status" value="1"/>
</dbReference>
<reference evidence="3 4" key="1">
    <citation type="submission" date="2018-03" db="EMBL/GenBank/DDBJ databases">
        <title>Aquarubrobacter algicola gen. nov., sp. nov., a novel actinobacterium isolated from shallow eutrophic lake during the end of cyanobacterial harmful algal blooms.</title>
        <authorList>
            <person name="Chun S.J."/>
        </authorList>
    </citation>
    <scope>NUCLEOTIDE SEQUENCE [LARGE SCALE GENOMIC DNA]</scope>
    <source>
        <strain evidence="3 4">Seoho-28</strain>
    </source>
</reference>
<proteinExistence type="predicted"/>
<dbReference type="InterPro" id="IPR003399">
    <property type="entry name" value="Mce/MlaD"/>
</dbReference>
<dbReference type="OrthoDB" id="5242258at2"/>
<gene>
    <name evidence="3" type="ORF">C7Y72_21120</name>
</gene>
<feature type="transmembrane region" description="Helical" evidence="1">
    <location>
        <begin position="7"/>
        <end position="29"/>
    </location>
</feature>
<dbReference type="Pfam" id="PF02470">
    <property type="entry name" value="MlaD"/>
    <property type="match status" value="1"/>
</dbReference>
<dbReference type="PANTHER" id="PTHR33371:SF4">
    <property type="entry name" value="INTERMEMBRANE PHOSPHOLIPID TRANSPORT SYSTEM BINDING PROTEIN MLAD"/>
    <property type="match status" value="1"/>
</dbReference>
<comment type="caution">
    <text evidence="3">The sequence shown here is derived from an EMBL/GenBank/DDBJ whole genome shotgun (WGS) entry which is preliminary data.</text>
</comment>
<dbReference type="Proteomes" id="UP000240739">
    <property type="component" value="Unassembled WGS sequence"/>
</dbReference>
<keyword evidence="1" id="KW-0812">Transmembrane</keyword>
<evidence type="ECO:0000313" key="3">
    <source>
        <dbReference type="EMBL" id="PTL54254.1"/>
    </source>
</evidence>
<feature type="domain" description="Mce/MlaD" evidence="2">
    <location>
        <begin position="42"/>
        <end position="119"/>
    </location>
</feature>